<accession>A0A1H8G4Z1</accession>
<dbReference type="STRING" id="1166340.SAMN05192583_2704"/>
<dbReference type="RefSeq" id="WP_212611444.1">
    <property type="nucleotide sequence ID" value="NZ_FOCF01000006.1"/>
</dbReference>
<name>A0A1H8G4Z1_9SPHN</name>
<evidence type="ECO:0000313" key="2">
    <source>
        <dbReference type="Proteomes" id="UP000199206"/>
    </source>
</evidence>
<protein>
    <submittedName>
        <fullName evidence="1">Uncharacterized protein</fullName>
    </submittedName>
</protein>
<dbReference type="EMBL" id="FOCF01000006">
    <property type="protein sequence ID" value="SEN39062.1"/>
    <property type="molecule type" value="Genomic_DNA"/>
</dbReference>
<sequence>MTRSALLLLALPLLLAGRSSDRDRDPLNGYVQVGAAQRCINPGPTDGTIVLDDQTVGVRRGGRSLWVSRVGTCPSLRPLATLITERFGGQLCEHDRVRVLLPGQSIPSAACMLGPFVRYDKRAATDAR</sequence>
<dbReference type="Proteomes" id="UP000199206">
    <property type="component" value="Unassembled WGS sequence"/>
</dbReference>
<reference evidence="2" key="1">
    <citation type="submission" date="2016-10" db="EMBL/GenBank/DDBJ databases">
        <authorList>
            <person name="Varghese N."/>
            <person name="Submissions S."/>
        </authorList>
    </citation>
    <scope>NUCLEOTIDE SEQUENCE [LARGE SCALE GENOMIC DNA]</scope>
    <source>
        <strain evidence="2">S6-262</strain>
    </source>
</reference>
<dbReference type="AlphaFoldDB" id="A0A1H8G4Z1"/>
<keyword evidence="2" id="KW-1185">Reference proteome</keyword>
<evidence type="ECO:0000313" key="1">
    <source>
        <dbReference type="EMBL" id="SEN39062.1"/>
    </source>
</evidence>
<proteinExistence type="predicted"/>
<gene>
    <name evidence="1" type="ORF">SAMN05192583_2704</name>
</gene>
<organism evidence="1 2">
    <name type="scientific">Sphingomonas gellani</name>
    <dbReference type="NCBI Taxonomy" id="1166340"/>
    <lineage>
        <taxon>Bacteria</taxon>
        <taxon>Pseudomonadati</taxon>
        <taxon>Pseudomonadota</taxon>
        <taxon>Alphaproteobacteria</taxon>
        <taxon>Sphingomonadales</taxon>
        <taxon>Sphingomonadaceae</taxon>
        <taxon>Sphingomonas</taxon>
    </lineage>
</organism>